<dbReference type="PANTHER" id="PTHR47987">
    <property type="entry name" value="OS08G0249100 PROTEIN"/>
    <property type="match status" value="1"/>
</dbReference>
<keyword evidence="1" id="KW-0067">ATP-binding</keyword>
<evidence type="ECO:0000259" key="3">
    <source>
        <dbReference type="PROSITE" id="PS50011"/>
    </source>
</evidence>
<dbReference type="GO" id="GO:0004672">
    <property type="term" value="F:protein kinase activity"/>
    <property type="evidence" value="ECO:0007669"/>
    <property type="project" value="InterPro"/>
</dbReference>
<evidence type="ECO:0000313" key="4">
    <source>
        <dbReference type="EMBL" id="KAG1328134.1"/>
    </source>
</evidence>
<dbReference type="InterPro" id="IPR046958">
    <property type="entry name" value="RBK1/2/STUNTED"/>
</dbReference>
<dbReference type="InterPro" id="IPR011009">
    <property type="entry name" value="Kinase-like_dom_sf"/>
</dbReference>
<dbReference type="EMBL" id="CM017872">
    <property type="protein sequence ID" value="KAG1328134.1"/>
    <property type="molecule type" value="Genomic_DNA"/>
</dbReference>
<evidence type="ECO:0000313" key="5">
    <source>
        <dbReference type="Proteomes" id="UP000797356"/>
    </source>
</evidence>
<gene>
    <name evidence="4" type="ORF">COCNU_01G020680</name>
</gene>
<dbReference type="GO" id="GO:0005524">
    <property type="term" value="F:ATP binding"/>
    <property type="evidence" value="ECO:0007669"/>
    <property type="project" value="UniProtKB-UniRule"/>
</dbReference>
<dbReference type="SUPFAM" id="SSF56112">
    <property type="entry name" value="Protein kinase-like (PK-like)"/>
    <property type="match status" value="1"/>
</dbReference>
<dbReference type="PROSITE" id="PS00107">
    <property type="entry name" value="PROTEIN_KINASE_ATP"/>
    <property type="match status" value="1"/>
</dbReference>
<reference evidence="4" key="1">
    <citation type="journal article" date="2017" name="Gigascience">
        <title>The genome draft of coconut (Cocos nucifera).</title>
        <authorList>
            <person name="Xiao Y."/>
            <person name="Xu P."/>
            <person name="Fan H."/>
            <person name="Baudouin L."/>
            <person name="Xia W."/>
            <person name="Bocs S."/>
            <person name="Xu J."/>
            <person name="Li Q."/>
            <person name="Guo A."/>
            <person name="Zhou L."/>
            <person name="Li J."/>
            <person name="Wu Y."/>
            <person name="Ma Z."/>
            <person name="Armero A."/>
            <person name="Issali A.E."/>
            <person name="Liu N."/>
            <person name="Peng M."/>
            <person name="Yang Y."/>
        </authorList>
    </citation>
    <scope>NUCLEOTIDE SEQUENCE</scope>
    <source>
        <tissue evidence="4">Spear leaf of Hainan Tall coconut</tissue>
    </source>
</reference>
<keyword evidence="1" id="KW-0547">Nucleotide-binding</keyword>
<organism evidence="4 5">
    <name type="scientific">Cocos nucifera</name>
    <name type="common">Coconut palm</name>
    <dbReference type="NCBI Taxonomy" id="13894"/>
    <lineage>
        <taxon>Eukaryota</taxon>
        <taxon>Viridiplantae</taxon>
        <taxon>Streptophyta</taxon>
        <taxon>Embryophyta</taxon>
        <taxon>Tracheophyta</taxon>
        <taxon>Spermatophyta</taxon>
        <taxon>Magnoliopsida</taxon>
        <taxon>Liliopsida</taxon>
        <taxon>Arecaceae</taxon>
        <taxon>Arecoideae</taxon>
        <taxon>Cocoseae</taxon>
        <taxon>Attaleinae</taxon>
        <taxon>Cocos</taxon>
    </lineage>
</organism>
<dbReference type="PROSITE" id="PS50011">
    <property type="entry name" value="PROTEIN_KINASE_DOM"/>
    <property type="match status" value="1"/>
</dbReference>
<dbReference type="Pfam" id="PF00069">
    <property type="entry name" value="Pkinase"/>
    <property type="match status" value="1"/>
</dbReference>
<dbReference type="SMART" id="SM00220">
    <property type="entry name" value="S_TKc"/>
    <property type="match status" value="1"/>
</dbReference>
<dbReference type="Gene3D" id="3.30.200.20">
    <property type="entry name" value="Phosphorylase Kinase, domain 1"/>
    <property type="match status" value="1"/>
</dbReference>
<dbReference type="InterPro" id="IPR000719">
    <property type="entry name" value="Prot_kinase_dom"/>
</dbReference>
<dbReference type="OrthoDB" id="310217at2759"/>
<reference evidence="4" key="2">
    <citation type="submission" date="2019-07" db="EMBL/GenBank/DDBJ databases">
        <authorList>
            <person name="Yang Y."/>
            <person name="Bocs S."/>
            <person name="Baudouin L."/>
        </authorList>
    </citation>
    <scope>NUCLEOTIDE SEQUENCE</scope>
    <source>
        <tissue evidence="4">Spear leaf of Hainan Tall coconut</tissue>
    </source>
</reference>
<feature type="region of interest" description="Disordered" evidence="2">
    <location>
        <begin position="254"/>
        <end position="279"/>
    </location>
</feature>
<dbReference type="PANTHER" id="PTHR47987:SF20">
    <property type="entry name" value="OS04G0654600 PROTEIN"/>
    <property type="match status" value="1"/>
</dbReference>
<protein>
    <submittedName>
        <fullName evidence="4">Putative serine/threonine-protein kinase PBL8</fullName>
    </submittedName>
</protein>
<evidence type="ECO:0000256" key="1">
    <source>
        <dbReference type="PROSITE-ProRule" id="PRU10141"/>
    </source>
</evidence>
<dbReference type="AlphaFoldDB" id="A0A8K0MVY1"/>
<dbReference type="Gene3D" id="1.10.510.10">
    <property type="entry name" value="Transferase(Phosphotransferase) domain 1"/>
    <property type="match status" value="1"/>
</dbReference>
<dbReference type="InterPro" id="IPR017441">
    <property type="entry name" value="Protein_kinase_ATP_BS"/>
</dbReference>
<keyword evidence="4" id="KW-0808">Transferase</keyword>
<feature type="domain" description="Protein kinase" evidence="3">
    <location>
        <begin position="109"/>
        <end position="501"/>
    </location>
</feature>
<dbReference type="Proteomes" id="UP000797356">
    <property type="component" value="Chromosome 1"/>
</dbReference>
<sequence>MEQRKTSSLLPSNIVIVAYDATRDHNECELQLTVKNIRMRGDILNGGDTLLVLGVLHTVTHPMGYQTKACTDSFTGPSSRALDEEISRQADLYESMLLRSAEQCKAEGVSMIVKITAGTPTKVVILQEIVSSKATWVILDRNLRKDLKFYVKHVPCKVALIQDSLSVEVMKPFFTNSSNKSVSEQKSFYSDCRTVGFKFNMQETEHNEQSVISSSSYYASSSSLDSSDIFKYNMHAASSFKSLDHKNLAYDETESLSKQAGKHSKGDHRNPSGPRALQGQHDTLFQYDSSEKPILCAVCGLRSILYIKESMRFQFSEIQVATSDFSKENFLGEGGFGYVYKGQLKDGQIIAAKTRKEASTQGYSEFFSELGDFGLARWKSNNDSFHTRVLGSSGYIAPEYAEHGIVSVRTDVYAFGVVLFQLISGRRVVDGQNAQRQHLLEWAEPLVERLALHELIDPRIGESYDTYALYYLARAAFLCVRRNPEIRPSMGELSQYSHLYHLRQMPLHILL</sequence>
<name>A0A8K0MVY1_COCNU</name>
<comment type="caution">
    <text evidence="4">The sequence shown here is derived from an EMBL/GenBank/DDBJ whole genome shotgun (WGS) entry which is preliminary data.</text>
</comment>
<accession>A0A8K0MVY1</accession>
<evidence type="ECO:0000256" key="2">
    <source>
        <dbReference type="SAM" id="MobiDB-lite"/>
    </source>
</evidence>
<feature type="binding site" evidence="1">
    <location>
        <position position="353"/>
    </location>
    <ligand>
        <name>ATP</name>
        <dbReference type="ChEBI" id="CHEBI:30616"/>
    </ligand>
</feature>
<keyword evidence="5" id="KW-1185">Reference proteome</keyword>
<proteinExistence type="predicted"/>
<keyword evidence="4" id="KW-0418">Kinase</keyword>